<dbReference type="InterPro" id="IPR004013">
    <property type="entry name" value="PHP_dom"/>
</dbReference>
<proteinExistence type="predicted"/>
<dbReference type="GO" id="GO:0006260">
    <property type="term" value="P:DNA replication"/>
    <property type="evidence" value="ECO:0007669"/>
    <property type="project" value="UniProtKB-KW"/>
</dbReference>
<dbReference type="PANTHER" id="PTHR32294">
    <property type="entry name" value="DNA POLYMERASE III SUBUNIT ALPHA"/>
    <property type="match status" value="1"/>
</dbReference>
<dbReference type="SUPFAM" id="SSF89550">
    <property type="entry name" value="PHP domain-like"/>
    <property type="match status" value="1"/>
</dbReference>
<evidence type="ECO:0000313" key="11">
    <source>
        <dbReference type="EMBL" id="SSY70803.1"/>
    </source>
</evidence>
<accession>A0A376BMF8</accession>
<evidence type="ECO:0000256" key="9">
    <source>
        <dbReference type="ARBA" id="ARBA00049244"/>
    </source>
</evidence>
<dbReference type="RefSeq" id="WP_034293069.1">
    <property type="nucleotide sequence ID" value="NZ_CP091519.2"/>
</dbReference>
<keyword evidence="4" id="KW-0963">Cytoplasm</keyword>
<dbReference type="GO" id="GO:0005737">
    <property type="term" value="C:cytoplasm"/>
    <property type="evidence" value="ECO:0007669"/>
    <property type="project" value="UniProtKB-SubCell"/>
</dbReference>
<dbReference type="SMART" id="SM00481">
    <property type="entry name" value="POLIIIAc"/>
    <property type="match status" value="1"/>
</dbReference>
<dbReference type="Gene3D" id="1.10.150.870">
    <property type="match status" value="1"/>
</dbReference>
<evidence type="ECO:0000256" key="8">
    <source>
        <dbReference type="ARBA" id="ARBA00022932"/>
    </source>
</evidence>
<dbReference type="AlphaFoldDB" id="A0A376BMF8"/>
<dbReference type="Pfam" id="PF14579">
    <property type="entry name" value="HHH_6"/>
    <property type="match status" value="1"/>
</dbReference>
<evidence type="ECO:0000256" key="1">
    <source>
        <dbReference type="ARBA" id="ARBA00004496"/>
    </source>
</evidence>
<gene>
    <name evidence="11" type="primary">dnaE</name>
    <name evidence="11" type="ORF">NCTC10283_00917</name>
</gene>
<evidence type="ECO:0000256" key="3">
    <source>
        <dbReference type="ARBA" id="ARBA00019114"/>
    </source>
</evidence>
<dbReference type="InterPro" id="IPR011708">
    <property type="entry name" value="DNA_pol3_alpha_NTPase_dom"/>
</dbReference>
<evidence type="ECO:0000256" key="5">
    <source>
        <dbReference type="ARBA" id="ARBA00022679"/>
    </source>
</evidence>
<dbReference type="PANTHER" id="PTHR32294:SF0">
    <property type="entry name" value="DNA POLYMERASE III SUBUNIT ALPHA"/>
    <property type="match status" value="1"/>
</dbReference>
<keyword evidence="12" id="KW-1185">Reference proteome</keyword>
<dbReference type="Gene3D" id="1.10.10.1600">
    <property type="entry name" value="Bacterial DNA polymerase III alpha subunit, thumb domain"/>
    <property type="match status" value="1"/>
</dbReference>
<evidence type="ECO:0000256" key="6">
    <source>
        <dbReference type="ARBA" id="ARBA00022695"/>
    </source>
</evidence>
<dbReference type="EC" id="2.7.7.7" evidence="2"/>
<dbReference type="Gene3D" id="3.20.20.140">
    <property type="entry name" value="Metal-dependent hydrolases"/>
    <property type="match status" value="1"/>
</dbReference>
<dbReference type="InterPro" id="IPR040982">
    <property type="entry name" value="DNA_pol3_finger"/>
</dbReference>
<dbReference type="CDD" id="cd04485">
    <property type="entry name" value="DnaE_OBF"/>
    <property type="match status" value="1"/>
</dbReference>
<dbReference type="InterPro" id="IPR004805">
    <property type="entry name" value="DnaE2/DnaE/PolC"/>
</dbReference>
<dbReference type="NCBIfam" id="NF004226">
    <property type="entry name" value="PRK05673.1"/>
    <property type="match status" value="1"/>
</dbReference>
<dbReference type="NCBIfam" id="TIGR00594">
    <property type="entry name" value="polc"/>
    <property type="match status" value="1"/>
</dbReference>
<dbReference type="Proteomes" id="UP000254209">
    <property type="component" value="Unassembled WGS sequence"/>
</dbReference>
<dbReference type="InterPro" id="IPR029460">
    <property type="entry name" value="DNAPol_HHH"/>
</dbReference>
<keyword evidence="8" id="KW-0239">DNA-directed DNA polymerase</keyword>
<sequence>MPLPTYIPLRAHSEFSITDGTIRVKDLAKTAAKFGYPALGLTDLMNTFGLIKFYKACQSVGVKPIMGADIRIHNASKPEHAHRALLLIRNGAGYTRLSELLTAAHTQQRGNHPPEIHPDWLANGDNSGLICLSGAHLGAVGSALMLGHAEQAKTIAQQYAAWFPNAFYLELQRLPEKPEWEQVVSGSLKLATELDLPVVATHPAQFLESGDFLAHDTRVCIAQGWTLTDPKRPREFTASQYFIEPEEMAARFADIPEALANSVEIAKRCSETLTLGKNFLPDFPTPNGMNLNDYIVHLSNLGLQERLANLYPDEAERVRRLPEYQERLDFELKIIVQMGFAGYFLIVQDFINWAKQNGCPVGPGRGSGAGSLVAYSLKITDLDPLKYALLFERFLNPERVSMPDFDIDFCQANRGRVIEYVREKYGKDAVSQIVTFGTLSSKAVIRDVGRVLQLPFTLCDRLSKLVPLVANKPLHLQDAIAAEPEIMQIVQDEEADELIHLALKLEDLTRNLGMHAGGVLIAPGKISDFCGVYQADEHAAPVSMYDKGDVEDIGLVKFDFLGLRNLTIIEMAQHFIKQTTGKTIDVNDVNCAPLDDKKAYKIFQDANTTAVFQFESSGMKKMLSQAKTTNLEEIIAFVSLYRPGPMDLIPDFIARMKGAKFEYMHPLLEPVLEPTYGIMVYQEQVMQAAQVIGGYSLGGADLLRRAMGKKKPEEMAKHRETFAEGAAKQDISREKADEIFDYMEKFAGYGFNKSHAAAYAYVSFQTAWLKAHYPAEFMAATMSSELDNTDQLKIFFDDARHPLNGIQFLPPDVNESFYRFIPNANKQIRYALGAIKGTGEAAVNAMVAARESGGKFKSLFDFCERVGKHHANRRVLEALIKGGAFDSIEPNRAMLFANIDLALQHADQKAENANQGGLFDMLDDVIDDIQMQPAPAWSDTQKLAEEKTAIGFYLSQHPFEPYRSEVRQIARTTLLNLRPSQNEQRVAGFVTQVRTIMGKNGKFVAITLEDDTAAREVVVRGEVLDNLPKETLKADQVLVCECRVSEDHFNGGNGLRLNANAVYTLNEARAAYARGLTLFITPQVDVAKLAEILRPNCTPEWGRRVGIKLEYENEMARGTLLAGAKWRVGISAQLLAELEMVLGQYGLRVDW</sequence>
<reference evidence="11 12" key="1">
    <citation type="submission" date="2018-06" db="EMBL/GenBank/DDBJ databases">
        <authorList>
            <consortium name="Pathogen Informatics"/>
            <person name="Doyle S."/>
        </authorList>
    </citation>
    <scope>NUCLEOTIDE SEQUENCE [LARGE SCALE GENOMIC DNA]</scope>
    <source>
        <strain evidence="11 12">NCTC10283</strain>
    </source>
</reference>
<protein>
    <recommendedName>
        <fullName evidence="3">DNA polymerase III subunit alpha</fullName>
        <ecNumber evidence="2">2.7.7.7</ecNumber>
    </recommendedName>
</protein>
<organism evidence="11 12">
    <name type="scientific">Alysiella crassa</name>
    <dbReference type="NCBI Taxonomy" id="153491"/>
    <lineage>
        <taxon>Bacteria</taxon>
        <taxon>Pseudomonadati</taxon>
        <taxon>Pseudomonadota</taxon>
        <taxon>Betaproteobacteria</taxon>
        <taxon>Neisseriales</taxon>
        <taxon>Neisseriaceae</taxon>
        <taxon>Alysiella</taxon>
    </lineage>
</organism>
<comment type="catalytic activity">
    <reaction evidence="9">
        <text>DNA(n) + a 2'-deoxyribonucleoside 5'-triphosphate = DNA(n+1) + diphosphate</text>
        <dbReference type="Rhea" id="RHEA:22508"/>
        <dbReference type="Rhea" id="RHEA-COMP:17339"/>
        <dbReference type="Rhea" id="RHEA-COMP:17340"/>
        <dbReference type="ChEBI" id="CHEBI:33019"/>
        <dbReference type="ChEBI" id="CHEBI:61560"/>
        <dbReference type="ChEBI" id="CHEBI:173112"/>
        <dbReference type="EC" id="2.7.7.7"/>
    </reaction>
</comment>
<keyword evidence="5 11" id="KW-0808">Transferase</keyword>
<dbReference type="Pfam" id="PF17657">
    <property type="entry name" value="DNA_pol3_finger"/>
    <property type="match status" value="1"/>
</dbReference>
<dbReference type="STRING" id="1120980.GCA_000745955_01420"/>
<dbReference type="InterPro" id="IPR016195">
    <property type="entry name" value="Pol/histidinol_Pase-like"/>
</dbReference>
<dbReference type="OrthoDB" id="9803237at2"/>
<dbReference type="Pfam" id="PF07733">
    <property type="entry name" value="DNA_pol3_alpha"/>
    <property type="match status" value="1"/>
</dbReference>
<dbReference type="InterPro" id="IPR049821">
    <property type="entry name" value="PolIIIA_DnaE1_PHP"/>
</dbReference>
<comment type="subcellular location">
    <subcellularLocation>
        <location evidence="1">Cytoplasm</location>
    </subcellularLocation>
</comment>
<feature type="domain" description="Polymerase/histidinol phosphatase N-terminal" evidence="10">
    <location>
        <begin position="7"/>
        <end position="74"/>
    </location>
</feature>
<evidence type="ECO:0000313" key="12">
    <source>
        <dbReference type="Proteomes" id="UP000254209"/>
    </source>
</evidence>
<dbReference type="Pfam" id="PF02811">
    <property type="entry name" value="PHP"/>
    <property type="match status" value="1"/>
</dbReference>
<keyword evidence="7" id="KW-0235">DNA replication</keyword>
<keyword evidence="6 11" id="KW-0548">Nucleotidyltransferase</keyword>
<dbReference type="InterPro" id="IPR041931">
    <property type="entry name" value="DNA_pol3_alpha_thumb_dom"/>
</dbReference>
<evidence type="ECO:0000256" key="4">
    <source>
        <dbReference type="ARBA" id="ARBA00022490"/>
    </source>
</evidence>
<dbReference type="InterPro" id="IPR003141">
    <property type="entry name" value="Pol/His_phosphatase_N"/>
</dbReference>
<dbReference type="GO" id="GO:0003887">
    <property type="term" value="F:DNA-directed DNA polymerase activity"/>
    <property type="evidence" value="ECO:0007669"/>
    <property type="project" value="UniProtKB-KW"/>
</dbReference>
<dbReference type="EMBL" id="UFSO01000002">
    <property type="protein sequence ID" value="SSY70803.1"/>
    <property type="molecule type" value="Genomic_DNA"/>
</dbReference>
<evidence type="ECO:0000256" key="2">
    <source>
        <dbReference type="ARBA" id="ARBA00012417"/>
    </source>
</evidence>
<name>A0A376BMF8_9NEIS</name>
<evidence type="ECO:0000259" key="10">
    <source>
        <dbReference type="SMART" id="SM00481"/>
    </source>
</evidence>
<dbReference type="CDD" id="cd07433">
    <property type="entry name" value="PHP_PolIIIA_DnaE1"/>
    <property type="match status" value="1"/>
</dbReference>
<evidence type="ECO:0000256" key="7">
    <source>
        <dbReference type="ARBA" id="ARBA00022705"/>
    </source>
</evidence>
<dbReference type="GO" id="GO:0008408">
    <property type="term" value="F:3'-5' exonuclease activity"/>
    <property type="evidence" value="ECO:0007669"/>
    <property type="project" value="InterPro"/>
</dbReference>